<dbReference type="Proteomes" id="UP000624325">
    <property type="component" value="Unassembled WGS sequence"/>
</dbReference>
<keyword evidence="2" id="KW-1185">Reference proteome</keyword>
<dbReference type="InterPro" id="IPR009351">
    <property type="entry name" value="AlkZ-like"/>
</dbReference>
<evidence type="ECO:0000313" key="1">
    <source>
        <dbReference type="EMBL" id="GIF58809.1"/>
    </source>
</evidence>
<reference evidence="1 2" key="1">
    <citation type="submission" date="2021-01" db="EMBL/GenBank/DDBJ databases">
        <title>Whole genome shotgun sequence of Asanoa iriomotensis NBRC 100142.</title>
        <authorList>
            <person name="Komaki H."/>
            <person name="Tamura T."/>
        </authorList>
    </citation>
    <scope>NUCLEOTIDE SEQUENCE [LARGE SCALE GENOMIC DNA]</scope>
    <source>
        <strain evidence="1 2">NBRC 100142</strain>
    </source>
</reference>
<evidence type="ECO:0008006" key="3">
    <source>
        <dbReference type="Google" id="ProtNLM"/>
    </source>
</evidence>
<accession>A0ABQ4C7T7</accession>
<sequence length="346" mass="38589">MADMTRILTGRELNRTLLHRQLLLERSQDDLPRVLERMAGLQAQYSPAIYIGLWSRAASVERATVTRLLHDREIIQGTLLRSTIHVVSRRDYWPWSLAVRDDRRTQALRSWRGTLSTEEMEQAAATVRVALADGPLRQREIDELIGANRRSGIGLWLDLVRQPPSGTWERRRADLYALAEDWVGAPEGSVSDGQVLVVRRYLTGFGPATRKEIATWAGLPVATVGAALAELDTTAYRGEDGAELVDLAGGTIVDGDADAPPRFLANWDAALLVHARRSGILPEEFRKRIFHVRAPQSFPVFLVDGAVAGTWKATDGALTYDEFRPLTATERDRLHAEGERLADFHA</sequence>
<gene>
    <name evidence="1" type="ORF">Air01nite_49040</name>
</gene>
<dbReference type="PANTHER" id="PTHR38479:SF2">
    <property type="entry name" value="WINGED HELIX DNA-BINDING DOMAIN-CONTAINING PROTEIN"/>
    <property type="match status" value="1"/>
</dbReference>
<dbReference type="Pfam" id="PF06224">
    <property type="entry name" value="AlkZ-like"/>
    <property type="match status" value="1"/>
</dbReference>
<dbReference type="EMBL" id="BONC01000037">
    <property type="protein sequence ID" value="GIF58809.1"/>
    <property type="molecule type" value="Genomic_DNA"/>
</dbReference>
<organism evidence="1 2">
    <name type="scientific">Asanoa iriomotensis</name>
    <dbReference type="NCBI Taxonomy" id="234613"/>
    <lineage>
        <taxon>Bacteria</taxon>
        <taxon>Bacillati</taxon>
        <taxon>Actinomycetota</taxon>
        <taxon>Actinomycetes</taxon>
        <taxon>Micromonosporales</taxon>
        <taxon>Micromonosporaceae</taxon>
        <taxon>Asanoa</taxon>
    </lineage>
</organism>
<name>A0ABQ4C7T7_9ACTN</name>
<protein>
    <recommendedName>
        <fullName evidence="3">Winged helix DNA-binding domain-containing protein</fullName>
    </recommendedName>
</protein>
<comment type="caution">
    <text evidence="1">The sequence shown here is derived from an EMBL/GenBank/DDBJ whole genome shotgun (WGS) entry which is preliminary data.</text>
</comment>
<proteinExistence type="predicted"/>
<evidence type="ECO:0000313" key="2">
    <source>
        <dbReference type="Proteomes" id="UP000624325"/>
    </source>
</evidence>
<dbReference type="PANTHER" id="PTHR38479">
    <property type="entry name" value="LMO0824 PROTEIN"/>
    <property type="match status" value="1"/>
</dbReference>